<evidence type="ECO:0000313" key="7">
    <source>
        <dbReference type="Proteomes" id="UP000667802"/>
    </source>
</evidence>
<proteinExistence type="inferred from homology"/>
<dbReference type="Gene3D" id="2.40.50.100">
    <property type="match status" value="1"/>
</dbReference>
<keyword evidence="7" id="KW-1185">Reference proteome</keyword>
<reference evidence="7" key="1">
    <citation type="journal article" date="2021" name="Science">
        <title>Hunting the eagle killer: A cyanobacterial neurotoxin causes vacuolar myelinopathy.</title>
        <authorList>
            <person name="Breinlinger S."/>
            <person name="Phillips T.J."/>
            <person name="Haram B.N."/>
            <person name="Mares J."/>
            <person name="Martinez Yerena J.A."/>
            <person name="Hrouzek P."/>
            <person name="Sobotka R."/>
            <person name="Henderson W.M."/>
            <person name="Schmieder P."/>
            <person name="Williams S.M."/>
            <person name="Lauderdale J.D."/>
            <person name="Wilde H.D."/>
            <person name="Gerrin W."/>
            <person name="Kust A."/>
            <person name="Washington J.W."/>
            <person name="Wagner C."/>
            <person name="Geier B."/>
            <person name="Liebeke M."/>
            <person name="Enke H."/>
            <person name="Niedermeyer T.H.J."/>
            <person name="Wilde S.B."/>
        </authorList>
    </citation>
    <scope>NUCLEOTIDE SEQUENCE [LARGE SCALE GENOMIC DNA]</scope>
    <source>
        <strain evidence="7">Thurmond2011</strain>
    </source>
</reference>
<gene>
    <name evidence="6" type="ORF">G7B40_006030</name>
</gene>
<dbReference type="RefSeq" id="WP_208344183.1">
    <property type="nucleotide sequence ID" value="NZ_CAWQFN010000481.1"/>
</dbReference>
<name>A0AAP5I3R6_9CYAN</name>
<comment type="subcellular location">
    <subcellularLocation>
        <location evidence="1">Cell membrane</location>
    </subcellularLocation>
</comment>
<dbReference type="PANTHER" id="PTHR30469">
    <property type="entry name" value="MULTIDRUG RESISTANCE PROTEIN MDTA"/>
    <property type="match status" value="1"/>
</dbReference>
<evidence type="ECO:0000256" key="3">
    <source>
        <dbReference type="SAM" id="Coils"/>
    </source>
</evidence>
<dbReference type="NCBIfam" id="TIGR01730">
    <property type="entry name" value="RND_mfp"/>
    <property type="match status" value="1"/>
</dbReference>
<dbReference type="GO" id="GO:1990281">
    <property type="term" value="C:efflux pump complex"/>
    <property type="evidence" value="ECO:0007669"/>
    <property type="project" value="TreeGrafter"/>
</dbReference>
<dbReference type="Pfam" id="PF25917">
    <property type="entry name" value="BSH_RND"/>
    <property type="match status" value="1"/>
</dbReference>
<evidence type="ECO:0000259" key="4">
    <source>
        <dbReference type="Pfam" id="PF25917"/>
    </source>
</evidence>
<feature type="coiled-coil region" evidence="3">
    <location>
        <begin position="167"/>
        <end position="208"/>
    </location>
</feature>
<dbReference type="PANTHER" id="PTHR30469:SF39">
    <property type="entry name" value="SLL0180 PROTEIN"/>
    <property type="match status" value="1"/>
</dbReference>
<dbReference type="AlphaFoldDB" id="A0AAP5I3R6"/>
<dbReference type="EMBL" id="JAALHA020000002">
    <property type="protein sequence ID" value="MDR9894130.1"/>
    <property type="molecule type" value="Genomic_DNA"/>
</dbReference>
<keyword evidence="3" id="KW-0175">Coiled coil</keyword>
<dbReference type="GO" id="GO:0015562">
    <property type="term" value="F:efflux transmembrane transporter activity"/>
    <property type="evidence" value="ECO:0007669"/>
    <property type="project" value="TreeGrafter"/>
</dbReference>
<evidence type="ECO:0000259" key="5">
    <source>
        <dbReference type="Pfam" id="PF25944"/>
    </source>
</evidence>
<dbReference type="Proteomes" id="UP000667802">
    <property type="component" value="Unassembled WGS sequence"/>
</dbReference>
<feature type="domain" description="Multidrug resistance protein MdtA-like barrel-sandwich hybrid" evidence="4">
    <location>
        <begin position="68"/>
        <end position="249"/>
    </location>
</feature>
<dbReference type="PROSITE" id="PS51257">
    <property type="entry name" value="PROKAR_LIPOPROTEIN"/>
    <property type="match status" value="1"/>
</dbReference>
<accession>A0AAP5I3R6</accession>
<organism evidence="6 7">
    <name type="scientific">Aetokthonos hydrillicola Thurmond2011</name>
    <dbReference type="NCBI Taxonomy" id="2712845"/>
    <lineage>
        <taxon>Bacteria</taxon>
        <taxon>Bacillati</taxon>
        <taxon>Cyanobacteriota</taxon>
        <taxon>Cyanophyceae</taxon>
        <taxon>Nostocales</taxon>
        <taxon>Hapalosiphonaceae</taxon>
        <taxon>Aetokthonos</taxon>
    </lineage>
</organism>
<dbReference type="Gene3D" id="2.40.30.170">
    <property type="match status" value="1"/>
</dbReference>
<dbReference type="InterPro" id="IPR006143">
    <property type="entry name" value="RND_pump_MFP"/>
</dbReference>
<evidence type="ECO:0000256" key="2">
    <source>
        <dbReference type="ARBA" id="ARBA00009477"/>
    </source>
</evidence>
<dbReference type="Gene3D" id="1.10.287.470">
    <property type="entry name" value="Helix hairpin bin"/>
    <property type="match status" value="1"/>
</dbReference>
<comment type="similarity">
    <text evidence="2">Belongs to the membrane fusion protein (MFP) (TC 8.A.1) family.</text>
</comment>
<feature type="coiled-coil region" evidence="3">
    <location>
        <begin position="115"/>
        <end position="142"/>
    </location>
</feature>
<dbReference type="SUPFAM" id="SSF111369">
    <property type="entry name" value="HlyD-like secretion proteins"/>
    <property type="match status" value="1"/>
</dbReference>
<sequence>MLKVNTLLTTKLLGIAFLTSILLSSCKGSQTSAKAIAAPAIPVKLIKLESTEVKDSSDFVGSLEALERVDLKPEIDGRIVQIHVANGTRVKKGTPIVQLRPDQTQAEYASAIAKVNSAKAARETALAKLKAAEADRVRYESAVTLQKVQFLRAKTLVEQGVQAKQQLDIAQNNQDSAIASLRSAEEQVGSAKASLNQANADLKQATADAAATNVSLQYKQVLSPITGTVGDFPVKIGDYATTNTSLTSIIKNDSLDLRIAIPINRTDQLKVGLPVELIDPNTQKRLTTGKIYFISPQVNSGNQAILAKARFPNPKGNLRDRQFVKARVIWSQNQGILIPTISVTTIGAQNFVFIAQKGSKPVVRQTPITVGGIQGQSYQVLSGIQPGEEIAVTQILNLKDNTPIQPTY</sequence>
<dbReference type="Pfam" id="PF25944">
    <property type="entry name" value="Beta-barrel_RND"/>
    <property type="match status" value="1"/>
</dbReference>
<evidence type="ECO:0000256" key="1">
    <source>
        <dbReference type="ARBA" id="ARBA00004236"/>
    </source>
</evidence>
<protein>
    <submittedName>
        <fullName evidence="6">Efflux RND transporter periplasmic adaptor subunit</fullName>
    </submittedName>
</protein>
<feature type="domain" description="Multidrug resistance protein MdtA-like beta-barrel" evidence="5">
    <location>
        <begin position="271"/>
        <end position="328"/>
    </location>
</feature>
<comment type="caution">
    <text evidence="6">The sequence shown here is derived from an EMBL/GenBank/DDBJ whole genome shotgun (WGS) entry which is preliminary data.</text>
</comment>
<dbReference type="InterPro" id="IPR058626">
    <property type="entry name" value="MdtA-like_b-barrel"/>
</dbReference>
<dbReference type="Gene3D" id="2.40.420.20">
    <property type="match status" value="1"/>
</dbReference>
<evidence type="ECO:0000313" key="6">
    <source>
        <dbReference type="EMBL" id="MDR9894130.1"/>
    </source>
</evidence>
<dbReference type="InterPro" id="IPR058625">
    <property type="entry name" value="MdtA-like_BSH"/>
</dbReference>